<dbReference type="AlphaFoldDB" id="B9K9P7"/>
<name>B9K9P7_THENN</name>
<keyword evidence="3" id="KW-1185">Reference proteome</keyword>
<dbReference type="PANTHER" id="PTHR37836:SF3">
    <property type="entry name" value="ENDOGLUCANASE"/>
    <property type="match status" value="1"/>
</dbReference>
<feature type="domain" description="Apiosidase-like catalytic" evidence="1">
    <location>
        <begin position="16"/>
        <end position="311"/>
    </location>
</feature>
<dbReference type="SUPFAM" id="SSF51445">
    <property type="entry name" value="(Trans)glycosidases"/>
    <property type="match status" value="1"/>
</dbReference>
<dbReference type="HOGENOM" id="CLU_023504_2_0_0"/>
<reference evidence="2 3" key="1">
    <citation type="journal article" date="2009" name="Biosci. Biotechnol. Biochem.">
        <title>WeGAS: a web-based microbial genome annotation system.</title>
        <authorList>
            <person name="Lee D."/>
            <person name="Seo H."/>
            <person name="Park C."/>
            <person name="Park K."/>
        </authorList>
    </citation>
    <scope>NUCLEOTIDE SEQUENCE [LARGE SCALE GENOMIC DNA]</scope>
    <source>
        <strain evidence="3">ATCC 49049 / DSM 4359 / NBRC 107923 / NS-E</strain>
    </source>
</reference>
<dbReference type="KEGG" id="tna:CTN_1504"/>
<dbReference type="Proteomes" id="UP000000445">
    <property type="component" value="Chromosome"/>
</dbReference>
<dbReference type="PANTHER" id="PTHR37836">
    <property type="entry name" value="LMO1036 PROTEIN"/>
    <property type="match status" value="1"/>
</dbReference>
<evidence type="ECO:0000313" key="3">
    <source>
        <dbReference type="Proteomes" id="UP000000445"/>
    </source>
</evidence>
<dbReference type="Gene3D" id="3.20.20.80">
    <property type="entry name" value="Glycosidases"/>
    <property type="match status" value="1"/>
</dbReference>
<evidence type="ECO:0000313" key="2">
    <source>
        <dbReference type="EMBL" id="ACM23680.1"/>
    </source>
</evidence>
<gene>
    <name evidence="2" type="ordered locus">CTN_1504</name>
</gene>
<dbReference type="Pfam" id="PF13204">
    <property type="entry name" value="Apiosidase"/>
    <property type="match status" value="1"/>
</dbReference>
<protein>
    <recommendedName>
        <fullName evidence="1">Apiosidase-like catalytic domain-containing protein</fullName>
    </recommendedName>
</protein>
<dbReference type="STRING" id="309803.CTN_1504"/>
<accession>B9K9P7</accession>
<organism evidence="2 3">
    <name type="scientific">Thermotoga neapolitana (strain ATCC 49049 / DSM 4359 / NBRC 107923 / NS-E)</name>
    <dbReference type="NCBI Taxonomy" id="309803"/>
    <lineage>
        <taxon>Bacteria</taxon>
        <taxon>Thermotogati</taxon>
        <taxon>Thermotogota</taxon>
        <taxon>Thermotogae</taxon>
        <taxon>Thermotogales</taxon>
        <taxon>Thermotogaceae</taxon>
        <taxon>Thermotoga</taxon>
    </lineage>
</organism>
<evidence type="ECO:0000259" key="1">
    <source>
        <dbReference type="Pfam" id="PF13204"/>
    </source>
</evidence>
<dbReference type="InterPro" id="IPR017853">
    <property type="entry name" value="GH"/>
</dbReference>
<dbReference type="eggNOG" id="COG2730">
    <property type="taxonomic scope" value="Bacteria"/>
</dbReference>
<dbReference type="InterPro" id="IPR025277">
    <property type="entry name" value="Apiosidase-like_cat_dom"/>
</dbReference>
<proteinExistence type="predicted"/>
<dbReference type="EMBL" id="CP000916">
    <property type="protein sequence ID" value="ACM23680.1"/>
    <property type="molecule type" value="Genomic_DNA"/>
</dbReference>
<sequence>MGGTNMEISKDCFVLNGKKTLYLADTAWRGVYKSCFDDWVEYLQTRKNQGFNAIQMNFTPWEDYGMILKDNFLDQLEEKVRVVFELGMTPVIVVVWCGCVPGTWATVSDTSNVLPIRILEDFAKEVVRRFNKYNPIFLSGGDVDFRSGEAIEYYSLITKTIKENTNRPVSIHLARGWTDVPREIDQYIDFYAYQSGHDRHHQELTWKLAQEFYKRGKPVINAEICYEGIGYKKDGYRFNPFDVRKAFWQSFLSGSFFGIGYGAHGIWNWCEVAGEETERHLSSFTWKDALRMEGANDVCFARWLIEKLDFFGLKPSQEVLLSPENSEIRVARNEKNCIIYAPFATRMVLDINSKDIWGINMETRDVFVPRVDLKDNHTKVDILNHNSDSLIIIEY</sequence>